<keyword evidence="6" id="KW-0598">Phosphotransferase system</keyword>
<feature type="domain" description="PTS EIIC type-1" evidence="14">
    <location>
        <begin position="8"/>
        <end position="426"/>
    </location>
</feature>
<dbReference type="InterPro" id="IPR001996">
    <property type="entry name" value="PTS_IIB_1"/>
</dbReference>
<protein>
    <submittedName>
        <fullName evidence="15">Maltose/glucose-specific PTS transporter subunit IIBC</fullName>
        <ecNumber evidence="15">2.7.1.-</ecNumber>
    </submittedName>
</protein>
<keyword evidence="7 12" id="KW-0812">Transmembrane</keyword>
<gene>
    <name evidence="15" type="primary">malX</name>
    <name evidence="15" type="ORF">MOO45_07230</name>
</gene>
<dbReference type="PANTHER" id="PTHR30009">
    <property type="entry name" value="CYTOCHROME C-TYPE SYNTHESIS PROTEIN AND PTS TRANSMEMBRANE COMPONENT"/>
    <property type="match status" value="1"/>
</dbReference>
<evidence type="ECO:0000259" key="13">
    <source>
        <dbReference type="PROSITE" id="PS51098"/>
    </source>
</evidence>
<evidence type="ECO:0000256" key="8">
    <source>
        <dbReference type="ARBA" id="ARBA00022777"/>
    </source>
</evidence>
<sequence>MQDKREKVTAWEFFQGLGKTFMLPVSLLAFMGLFLGIGSAFSSPSMLKLLPFLKITPIHLIFQFMSTIGGFAFTYLPIMFAIAIPLGLAREEKGIAAFSGFVGYFVMNMSINFYLKVTHQLVSVSKMQAAGQSNTFGIQTIEMGVLGGIIVGLIVYVVHTHFYQTQLPDSFAFFSGTRFVPIMSSVVLALVGLVIPMIWPLFSTLINSLGWVIQKAGAFGPFIYGTCLRLLIPLGLHHILLAMIRFTQAGGTAVVAGHHVVGALNIFYQELQHGLPISHHATAFLSQGYMPTMMFGLPAVALAIYKTSFPENRKKVKGLLISGVIASFVTGITEPIEFLFLFISPALYVFHSVMSGLGYMVMALLNVGIGNTDGGILDWLIFGVLQGPSTRYWIVPIVGVVWFTIYYFVFKWAIQKYNLKTPGREKHATADDDDNGSQFDVPQILAGVGGAMNIVNVDNCVTRLRLIVQDTGKVNEEQLKAAGALGVMVLDKQNVQVVIGTQIATVRKQFDAVLKKQTITEGESTQTDGV</sequence>
<evidence type="ECO:0000256" key="4">
    <source>
        <dbReference type="ARBA" id="ARBA00022597"/>
    </source>
</evidence>
<evidence type="ECO:0000313" key="15">
    <source>
        <dbReference type="EMBL" id="UQS81973.1"/>
    </source>
</evidence>
<evidence type="ECO:0000259" key="14">
    <source>
        <dbReference type="PROSITE" id="PS51103"/>
    </source>
</evidence>
<evidence type="ECO:0000256" key="10">
    <source>
        <dbReference type="ARBA" id="ARBA00023136"/>
    </source>
</evidence>
<dbReference type="InterPro" id="IPR036878">
    <property type="entry name" value="Glu_permease_IIB"/>
</dbReference>
<dbReference type="InterPro" id="IPR003352">
    <property type="entry name" value="PTS_EIIC"/>
</dbReference>
<name>A0ABY4P8F0_9LACO</name>
<evidence type="ECO:0000256" key="11">
    <source>
        <dbReference type="PROSITE-ProRule" id="PRU00421"/>
    </source>
</evidence>
<evidence type="ECO:0000256" key="3">
    <source>
        <dbReference type="ARBA" id="ARBA00022475"/>
    </source>
</evidence>
<feature type="transmembrane region" description="Helical" evidence="12">
    <location>
        <begin position="21"/>
        <end position="41"/>
    </location>
</feature>
<dbReference type="InterPro" id="IPR018113">
    <property type="entry name" value="PTrfase_EIIB_Cys"/>
</dbReference>
<comment type="subcellular location">
    <subcellularLocation>
        <location evidence="1">Cell membrane</location>
        <topology evidence="1">Multi-pass membrane protein</topology>
    </subcellularLocation>
</comment>
<evidence type="ECO:0000313" key="16">
    <source>
        <dbReference type="Proteomes" id="UP000831495"/>
    </source>
</evidence>
<reference evidence="15" key="1">
    <citation type="journal article" date="2022" name="Int. J. Syst. Evol. Microbiol.">
        <title>Apilactobacillus apisilvae sp. nov., Nicolia spurrieriana gen. nov. sp. nov., Bombilactobacillus folatiphilus sp. nov. and Bombilactobacillus thymidiniphilus sp. nov., four new lactic acid bacterial isolates from stingless bees Tetragonula carbonaria and Austroplebeia australis.</title>
        <authorList>
            <person name="Oliphant S.A."/>
            <person name="Watson-Haigh N.S."/>
            <person name="Sumby K.M."/>
            <person name="Gardner J."/>
            <person name="Groom S."/>
            <person name="Jiranek V."/>
        </authorList>
    </citation>
    <scope>NUCLEOTIDE SEQUENCE</scope>
    <source>
        <strain evidence="15">SG4_D2</strain>
    </source>
</reference>
<evidence type="ECO:0000256" key="12">
    <source>
        <dbReference type="SAM" id="Phobius"/>
    </source>
</evidence>
<dbReference type="InterPro" id="IPR013013">
    <property type="entry name" value="PTS_EIIC_1"/>
</dbReference>
<evidence type="ECO:0000256" key="6">
    <source>
        <dbReference type="ARBA" id="ARBA00022683"/>
    </source>
</evidence>
<evidence type="ECO:0000256" key="1">
    <source>
        <dbReference type="ARBA" id="ARBA00004651"/>
    </source>
</evidence>
<dbReference type="Proteomes" id="UP000831495">
    <property type="component" value="Chromosome"/>
</dbReference>
<dbReference type="Pfam" id="PF02378">
    <property type="entry name" value="PTS_EIIC"/>
    <property type="match status" value="1"/>
</dbReference>
<keyword evidence="9 12" id="KW-1133">Transmembrane helix</keyword>
<dbReference type="InterPro" id="IPR011301">
    <property type="entry name" value="PTS_Mal/Glc-sp_IIBC_component"/>
</dbReference>
<dbReference type="InterPro" id="IPR050429">
    <property type="entry name" value="PTS_Glucose_EIICBA"/>
</dbReference>
<dbReference type="PROSITE" id="PS01035">
    <property type="entry name" value="PTS_EIIB_TYPE_1_CYS"/>
    <property type="match status" value="1"/>
</dbReference>
<dbReference type="RefSeq" id="WP_249514241.1">
    <property type="nucleotide sequence ID" value="NZ_CP093366.1"/>
</dbReference>
<dbReference type="EC" id="2.7.1.-" evidence="15"/>
<feature type="transmembrane region" description="Helical" evidence="12">
    <location>
        <begin position="61"/>
        <end position="88"/>
    </location>
</feature>
<proteinExistence type="predicted"/>
<accession>A0ABY4P8F0</accession>
<dbReference type="EMBL" id="CP093366">
    <property type="protein sequence ID" value="UQS81973.1"/>
    <property type="molecule type" value="Genomic_DNA"/>
</dbReference>
<keyword evidence="5 15" id="KW-0808">Transferase</keyword>
<dbReference type="NCBIfam" id="TIGR00826">
    <property type="entry name" value="EIIB_glc"/>
    <property type="match status" value="1"/>
</dbReference>
<dbReference type="PANTHER" id="PTHR30009:SF20">
    <property type="entry name" value="PTS SYSTEM GLUCOSE-SPECIFIC EIICB COMPONENT-RELATED"/>
    <property type="match status" value="1"/>
</dbReference>
<evidence type="ECO:0000256" key="9">
    <source>
        <dbReference type="ARBA" id="ARBA00022989"/>
    </source>
</evidence>
<feature type="transmembrane region" description="Helical" evidence="12">
    <location>
        <begin position="135"/>
        <end position="158"/>
    </location>
</feature>
<feature type="domain" description="PTS EIIB type-1" evidence="13">
    <location>
        <begin position="438"/>
        <end position="520"/>
    </location>
</feature>
<evidence type="ECO:0000256" key="5">
    <source>
        <dbReference type="ARBA" id="ARBA00022679"/>
    </source>
</evidence>
<feature type="active site" description="Phosphocysteine intermediate; for EIIB activity" evidence="11">
    <location>
        <position position="460"/>
    </location>
</feature>
<keyword evidence="2" id="KW-0813">Transport</keyword>
<feature type="transmembrane region" description="Helical" evidence="12">
    <location>
        <begin position="390"/>
        <end position="410"/>
    </location>
</feature>
<dbReference type="GO" id="GO:0016740">
    <property type="term" value="F:transferase activity"/>
    <property type="evidence" value="ECO:0007669"/>
    <property type="project" value="UniProtKB-KW"/>
</dbReference>
<feature type="transmembrane region" description="Helical" evidence="12">
    <location>
        <begin position="222"/>
        <end position="242"/>
    </location>
</feature>
<dbReference type="CDD" id="cd00212">
    <property type="entry name" value="PTS_IIB_glc"/>
    <property type="match status" value="1"/>
</dbReference>
<keyword evidence="3" id="KW-1003">Cell membrane</keyword>
<dbReference type="Gene3D" id="3.30.1360.60">
    <property type="entry name" value="Glucose permease domain IIB"/>
    <property type="match status" value="1"/>
</dbReference>
<dbReference type="PROSITE" id="PS51098">
    <property type="entry name" value="PTS_EIIB_TYPE_1"/>
    <property type="match status" value="1"/>
</dbReference>
<dbReference type="PROSITE" id="PS51103">
    <property type="entry name" value="PTS_EIIC_TYPE_1"/>
    <property type="match status" value="1"/>
</dbReference>
<keyword evidence="4" id="KW-0762">Sugar transport</keyword>
<dbReference type="Pfam" id="PF00367">
    <property type="entry name" value="PTS_EIIB"/>
    <property type="match status" value="1"/>
</dbReference>
<evidence type="ECO:0000256" key="2">
    <source>
        <dbReference type="ARBA" id="ARBA00022448"/>
    </source>
</evidence>
<keyword evidence="10 12" id="KW-0472">Membrane</keyword>
<dbReference type="NCBIfam" id="NF007509">
    <property type="entry name" value="PRK10110.1"/>
    <property type="match status" value="1"/>
</dbReference>
<dbReference type="SUPFAM" id="SSF55604">
    <property type="entry name" value="Glucose permease domain IIB"/>
    <property type="match status" value="1"/>
</dbReference>
<feature type="transmembrane region" description="Helical" evidence="12">
    <location>
        <begin position="288"/>
        <end position="307"/>
    </location>
</feature>
<feature type="transmembrane region" description="Helical" evidence="12">
    <location>
        <begin position="349"/>
        <end position="369"/>
    </location>
</feature>
<dbReference type="NCBIfam" id="TIGR02004">
    <property type="entry name" value="PTS-IIBC-malX"/>
    <property type="match status" value="1"/>
</dbReference>
<organism evidence="15 16">
    <name type="scientific">Bombilactobacillus folatiphilus</name>
    <dbReference type="NCBI Taxonomy" id="2923362"/>
    <lineage>
        <taxon>Bacteria</taxon>
        <taxon>Bacillati</taxon>
        <taxon>Bacillota</taxon>
        <taxon>Bacilli</taxon>
        <taxon>Lactobacillales</taxon>
        <taxon>Lactobacillaceae</taxon>
        <taxon>Bombilactobacillus</taxon>
    </lineage>
</organism>
<feature type="transmembrane region" description="Helical" evidence="12">
    <location>
        <begin position="319"/>
        <end position="343"/>
    </location>
</feature>
<evidence type="ECO:0000256" key="7">
    <source>
        <dbReference type="ARBA" id="ARBA00022692"/>
    </source>
</evidence>
<keyword evidence="8" id="KW-0418">Kinase</keyword>
<feature type="transmembrane region" description="Helical" evidence="12">
    <location>
        <begin position="95"/>
        <end position="115"/>
    </location>
</feature>
<feature type="transmembrane region" description="Helical" evidence="12">
    <location>
        <begin position="179"/>
        <end position="202"/>
    </location>
</feature>
<keyword evidence="16" id="KW-1185">Reference proteome</keyword>